<protein>
    <submittedName>
        <fullName evidence="2">Uncharacterized protein</fullName>
    </submittedName>
</protein>
<dbReference type="GeneID" id="25988579"/>
<feature type="compositionally biased region" description="Basic and acidic residues" evidence="1">
    <location>
        <begin position="12"/>
        <end position="26"/>
    </location>
</feature>
<feature type="compositionally biased region" description="Basic and acidic residues" evidence="1">
    <location>
        <begin position="107"/>
        <end position="120"/>
    </location>
</feature>
<comment type="caution">
    <text evidence="2">The sequence shown here is derived from an EMBL/GenBank/DDBJ whole genome shotgun (WGS) entry which is preliminary data.</text>
</comment>
<name>J4U7S4_TRIAS</name>
<evidence type="ECO:0000256" key="1">
    <source>
        <dbReference type="SAM" id="MobiDB-lite"/>
    </source>
</evidence>
<evidence type="ECO:0000313" key="2">
    <source>
        <dbReference type="EMBL" id="EJT46420.1"/>
    </source>
</evidence>
<reference evidence="2 3" key="1">
    <citation type="journal article" date="2012" name="Eukaryot. Cell">
        <title>Draft genome sequence of CBS 2479, the standard type strain of Trichosporon asahii.</title>
        <authorList>
            <person name="Yang R.Y."/>
            <person name="Li H.T."/>
            <person name="Zhu H."/>
            <person name="Zhou G.P."/>
            <person name="Wang M."/>
            <person name="Wang L."/>
        </authorList>
    </citation>
    <scope>NUCLEOTIDE SEQUENCE [LARGE SCALE GENOMIC DNA]</scope>
    <source>
        <strain evidence="3">ATCC 90039 / CBS 2479 / JCM 2466 / KCTC 7840 / NCYC 2677 / UAMH 7654</strain>
    </source>
</reference>
<dbReference type="EMBL" id="ALBS01000295">
    <property type="protein sequence ID" value="EJT46420.1"/>
    <property type="molecule type" value="Genomic_DNA"/>
</dbReference>
<dbReference type="RefSeq" id="XP_014177349.1">
    <property type="nucleotide sequence ID" value="XM_014321874.1"/>
</dbReference>
<dbReference type="AlphaFoldDB" id="J4U7S4"/>
<proteinExistence type="predicted"/>
<dbReference type="HOGENOM" id="CLU_159503_0_0_1"/>
<organism evidence="2 3">
    <name type="scientific">Trichosporon asahii var. asahii (strain ATCC 90039 / CBS 2479 / JCM 2466 / KCTC 7840 / NBRC 103889/ NCYC 2677 / UAMH 7654)</name>
    <name type="common">Yeast</name>
    <dbReference type="NCBI Taxonomy" id="1186058"/>
    <lineage>
        <taxon>Eukaryota</taxon>
        <taxon>Fungi</taxon>
        <taxon>Dikarya</taxon>
        <taxon>Basidiomycota</taxon>
        <taxon>Agaricomycotina</taxon>
        <taxon>Tremellomycetes</taxon>
        <taxon>Trichosporonales</taxon>
        <taxon>Trichosporonaceae</taxon>
        <taxon>Trichosporon</taxon>
    </lineage>
</organism>
<feature type="region of interest" description="Disordered" evidence="1">
    <location>
        <begin position="50"/>
        <end position="130"/>
    </location>
</feature>
<accession>J4U7S4</accession>
<feature type="region of interest" description="Disordered" evidence="1">
    <location>
        <begin position="1"/>
        <end position="26"/>
    </location>
</feature>
<evidence type="ECO:0000313" key="3">
    <source>
        <dbReference type="Proteomes" id="UP000002748"/>
    </source>
</evidence>
<dbReference type="VEuPathDB" id="FungiDB:A1Q1_05067"/>
<gene>
    <name evidence="2" type="ORF">A1Q1_05067</name>
</gene>
<dbReference type="KEGG" id="tasa:A1Q1_05067"/>
<dbReference type="Proteomes" id="UP000002748">
    <property type="component" value="Unassembled WGS sequence"/>
</dbReference>
<sequence length="130" mass="14516">MHAPLGVPERQQVSRDRGEQREHRGGVYDRLAATSFHQHSFEVVPFHRHVQRREAGAQPVSEEGGESTGRPAGAAGELKVTSIGPPPAWVDERLVRGSRNAVQRPTPRQEVRKHMRKDWEMAASGGKRSK</sequence>